<dbReference type="Proteomes" id="UP000324632">
    <property type="component" value="Chromosome 12"/>
</dbReference>
<proteinExistence type="predicted"/>
<dbReference type="PANTHER" id="PTHR24061">
    <property type="entry name" value="CALCIUM-SENSING RECEPTOR-RELATED"/>
    <property type="match status" value="1"/>
</dbReference>
<evidence type="ECO:0000313" key="1">
    <source>
        <dbReference type="EMBL" id="KAA0713555.1"/>
    </source>
</evidence>
<dbReference type="InterPro" id="IPR028082">
    <property type="entry name" value="Peripla_BP_I"/>
</dbReference>
<protein>
    <submittedName>
        <fullName evidence="1">Taste receptor type 1 member 2 G-protein coupled receptor 71</fullName>
    </submittedName>
</protein>
<name>A0A5A9NWE4_9TELE</name>
<dbReference type="Gene3D" id="3.40.50.2300">
    <property type="match status" value="1"/>
</dbReference>
<keyword evidence="1" id="KW-0675">Receptor</keyword>
<dbReference type="EMBL" id="SOYY01000012">
    <property type="protein sequence ID" value="KAA0713555.1"/>
    <property type="molecule type" value="Genomic_DNA"/>
</dbReference>
<comment type="caution">
    <text evidence="1">The sequence shown here is derived from an EMBL/GenBank/DDBJ whole genome shotgun (WGS) entry which is preliminary data.</text>
</comment>
<evidence type="ECO:0000313" key="2">
    <source>
        <dbReference type="Proteomes" id="UP000324632"/>
    </source>
</evidence>
<accession>A0A5A9NWE4</accession>
<dbReference type="SUPFAM" id="SSF53822">
    <property type="entry name" value="Periplasmic binding protein-like I"/>
    <property type="match status" value="1"/>
</dbReference>
<dbReference type="AlphaFoldDB" id="A0A5A9NWE4"/>
<keyword evidence="2" id="KW-1185">Reference proteome</keyword>
<dbReference type="InterPro" id="IPR000068">
    <property type="entry name" value="GPCR_3_Ca_sens_rcpt-rel"/>
</dbReference>
<reference evidence="1 2" key="1">
    <citation type="journal article" date="2019" name="Mol. Ecol. Resour.">
        <title>Chromosome-level genome assembly of Triplophysa tibetana, a fish adapted to the harsh high-altitude environment of the Tibetan Plateau.</title>
        <authorList>
            <person name="Yang X."/>
            <person name="Liu H."/>
            <person name="Ma Z."/>
            <person name="Zou Y."/>
            <person name="Zou M."/>
            <person name="Mao Y."/>
            <person name="Li X."/>
            <person name="Wang H."/>
            <person name="Chen T."/>
            <person name="Wang W."/>
            <person name="Yang R."/>
        </authorList>
    </citation>
    <scope>NUCLEOTIDE SEQUENCE [LARGE SCALE GENOMIC DNA]</scope>
    <source>
        <strain evidence="1">TTIB1903HZAU</strain>
        <tissue evidence="1">Muscle</tissue>
    </source>
</reference>
<dbReference type="GO" id="GO:0005886">
    <property type="term" value="C:plasma membrane"/>
    <property type="evidence" value="ECO:0007669"/>
    <property type="project" value="TreeGrafter"/>
</dbReference>
<organism evidence="1 2">
    <name type="scientific">Triplophysa tibetana</name>
    <dbReference type="NCBI Taxonomy" id="1572043"/>
    <lineage>
        <taxon>Eukaryota</taxon>
        <taxon>Metazoa</taxon>
        <taxon>Chordata</taxon>
        <taxon>Craniata</taxon>
        <taxon>Vertebrata</taxon>
        <taxon>Euteleostomi</taxon>
        <taxon>Actinopterygii</taxon>
        <taxon>Neopterygii</taxon>
        <taxon>Teleostei</taxon>
        <taxon>Ostariophysi</taxon>
        <taxon>Cypriniformes</taxon>
        <taxon>Nemacheilidae</taxon>
        <taxon>Triplophysa</taxon>
    </lineage>
</organism>
<sequence length="201" mass="23004">MNTHDDAESDIQMKTCNQYCDNCSMLTAEDIINEDPTFSFAIYSAIYTIAHALHKVLHCDINECSTNISVKPYMRWRRFYQFEPKSDEEASEDANPQQTPPRLEQDVCKWQLLGEMKKLDFPLNGRQVNYDVNGDPAVSCAVVLWHTETNPPWIQMVGTYETHPEMTFTINNSLMPWRYNTAVTLTAVFHVKLGNGLMAAA</sequence>
<dbReference type="GO" id="GO:0004930">
    <property type="term" value="F:G protein-coupled receptor activity"/>
    <property type="evidence" value="ECO:0007669"/>
    <property type="project" value="InterPro"/>
</dbReference>
<gene>
    <name evidence="1" type="ORF">E1301_Tti019992</name>
</gene>
<dbReference type="PANTHER" id="PTHR24061:SF441">
    <property type="entry name" value="TASTE RECEPTOR TYPE 1 MEMBER 2B-RELATED"/>
    <property type="match status" value="1"/>
</dbReference>